<evidence type="ECO:0000259" key="2">
    <source>
        <dbReference type="Pfam" id="PF26551"/>
    </source>
</evidence>
<sequence>MNNDFNHDHDHGHIHDHECGHTHNHTHEHTHEHTHGEPLEEIACSKDEKTLDILLAHWVDHNKSHEESFIEWVEKSKAMNKMETSKFIEKAVEYMKKADEMLIEAKKHM</sequence>
<dbReference type="Proteomes" id="UP000671913">
    <property type="component" value="Chromosome"/>
</dbReference>
<protein>
    <submittedName>
        <fullName evidence="3">Zinc transporter</fullName>
    </submittedName>
</protein>
<evidence type="ECO:0000256" key="1">
    <source>
        <dbReference type="SAM" id="MobiDB-lite"/>
    </source>
</evidence>
<evidence type="ECO:0000313" key="3">
    <source>
        <dbReference type="EMBL" id="QSZ27249.1"/>
    </source>
</evidence>
<dbReference type="KEGG" id="aaut:ACETAC_10520"/>
<dbReference type="Pfam" id="PF26551">
    <property type="entry name" value="DUF8180"/>
    <property type="match status" value="1"/>
</dbReference>
<dbReference type="RefSeq" id="WP_284679938.1">
    <property type="nucleotide sequence ID" value="NZ_CP060096.1"/>
</dbReference>
<reference evidence="3" key="1">
    <citation type="submission" date="2020-08" db="EMBL/GenBank/DDBJ databases">
        <title>Genomic insights into the carbon and energy metabolism of the first obligate autotrophic acetogenic bacterium Aceticella autotrophica gen. nov., sp. nov.</title>
        <authorList>
            <person name="Toshchakov S.V."/>
            <person name="Elcheninov A.G."/>
            <person name="Kublanov I.V."/>
            <person name="Frolov E.N."/>
            <person name="Lebedinsky A.V."/>
        </authorList>
    </citation>
    <scope>NUCLEOTIDE SEQUENCE</scope>
    <source>
        <strain evidence="3">3443-3Ac</strain>
    </source>
</reference>
<gene>
    <name evidence="3" type="ORF">ACETAC_10520</name>
</gene>
<organism evidence="3 4">
    <name type="scientific">Aceticella autotrophica</name>
    <dbReference type="NCBI Taxonomy" id="2755338"/>
    <lineage>
        <taxon>Bacteria</taxon>
        <taxon>Bacillati</taxon>
        <taxon>Bacillota</taxon>
        <taxon>Clostridia</taxon>
        <taxon>Thermoanaerobacterales</taxon>
        <taxon>Thermoanaerobacteraceae</taxon>
        <taxon>Aceticella</taxon>
    </lineage>
</organism>
<proteinExistence type="predicted"/>
<feature type="domain" description="DUF8180" evidence="2">
    <location>
        <begin position="51"/>
        <end position="109"/>
    </location>
</feature>
<dbReference type="InterPro" id="IPR058493">
    <property type="entry name" value="DUF8180"/>
</dbReference>
<keyword evidence="4" id="KW-1185">Reference proteome</keyword>
<feature type="region of interest" description="Disordered" evidence="1">
    <location>
        <begin position="1"/>
        <end position="40"/>
    </location>
</feature>
<name>A0A975GA95_9THEO</name>
<accession>A0A975GA95</accession>
<dbReference type="AlphaFoldDB" id="A0A975GA95"/>
<evidence type="ECO:0000313" key="4">
    <source>
        <dbReference type="Proteomes" id="UP000671913"/>
    </source>
</evidence>
<dbReference type="EMBL" id="CP060096">
    <property type="protein sequence ID" value="QSZ27249.1"/>
    <property type="molecule type" value="Genomic_DNA"/>
</dbReference>